<evidence type="ECO:0000256" key="8">
    <source>
        <dbReference type="ARBA" id="ARBA00023136"/>
    </source>
</evidence>
<dbReference type="InterPro" id="IPR022677">
    <property type="entry name" value="NMT_C"/>
</dbReference>
<evidence type="ECO:0000256" key="11">
    <source>
        <dbReference type="RuleBase" id="RU004178"/>
    </source>
</evidence>
<evidence type="ECO:0000256" key="2">
    <source>
        <dbReference type="ARBA" id="ARBA00009469"/>
    </source>
</evidence>
<dbReference type="Pfam" id="PF01233">
    <property type="entry name" value="NMT"/>
    <property type="match status" value="1"/>
</dbReference>
<dbReference type="Pfam" id="PF02799">
    <property type="entry name" value="NMT_C"/>
    <property type="match status" value="2"/>
</dbReference>
<evidence type="ECO:0000259" key="14">
    <source>
        <dbReference type="PROSITE" id="PS51186"/>
    </source>
</evidence>
<dbReference type="AlphaFoldDB" id="A0A9W8HD28"/>
<feature type="compositionally biased region" description="Low complexity" evidence="12">
    <location>
        <begin position="705"/>
        <end position="725"/>
    </location>
</feature>
<keyword evidence="16" id="KW-1185">Reference proteome</keyword>
<evidence type="ECO:0000313" key="15">
    <source>
        <dbReference type="EMBL" id="KAJ2781112.1"/>
    </source>
</evidence>
<dbReference type="PROSITE" id="PS00975">
    <property type="entry name" value="NMT_1"/>
    <property type="match status" value="1"/>
</dbReference>
<keyword evidence="9 10" id="KW-0012">Acyltransferase</keyword>
<protein>
    <recommendedName>
        <fullName evidence="4 10">Glycylpeptide N-tetradecanoyltransferase</fullName>
        <ecNumber evidence="3 10">2.3.1.97</ecNumber>
    </recommendedName>
</protein>
<feature type="domain" description="N-acetyltransferase" evidence="14">
    <location>
        <begin position="106"/>
        <end position="265"/>
    </location>
</feature>
<evidence type="ECO:0000256" key="5">
    <source>
        <dbReference type="ARBA" id="ARBA00022679"/>
    </source>
</evidence>
<feature type="region of interest" description="Disordered" evidence="12">
    <location>
        <begin position="705"/>
        <end position="759"/>
    </location>
</feature>
<proteinExistence type="inferred from homology"/>
<dbReference type="InterPro" id="IPR022678">
    <property type="entry name" value="NMT_CS"/>
</dbReference>
<evidence type="ECO:0000256" key="12">
    <source>
        <dbReference type="SAM" id="MobiDB-lite"/>
    </source>
</evidence>
<evidence type="ECO:0000256" key="4">
    <source>
        <dbReference type="ARBA" id="ARBA00022240"/>
    </source>
</evidence>
<name>A0A9W8HD28_9FUNG</name>
<dbReference type="Gene3D" id="3.40.630.170">
    <property type="match status" value="1"/>
</dbReference>
<dbReference type="GO" id="GO:0004379">
    <property type="term" value="F:glycylpeptide N-tetradecanoyltransferase activity"/>
    <property type="evidence" value="ECO:0007669"/>
    <property type="project" value="UniProtKB-EC"/>
</dbReference>
<keyword evidence="8 13" id="KW-0472">Membrane</keyword>
<dbReference type="EC" id="2.3.1.97" evidence="3 10"/>
<keyword evidence="7 13" id="KW-1133">Transmembrane helix</keyword>
<dbReference type="CDD" id="cd04301">
    <property type="entry name" value="NAT_SF"/>
    <property type="match status" value="1"/>
</dbReference>
<evidence type="ECO:0000256" key="9">
    <source>
        <dbReference type="ARBA" id="ARBA00023315"/>
    </source>
</evidence>
<sequence>MDKETPAPFDAAKLQELIRRLGVERIGSADSTLDRLQREEAEERTRVHEFWSTQPVPQSADVVKRDGPLHPPLAPEQIPAEPYALPDAGTTEWCVVDVEQEAQITELYQLLTENYVEDRDSMFRFNYSADFLRWALMPPGFVRDWHVGVRESASGRLIAFISGIPVETMVRDKTMPMAEINFLCLHKDLRGQRLAPLLIKEVTRRVHQRGIFQAVYTVGRLLPKPVATCRYYHRSINPRKLMETGFSHKMDPHQLAKVVAAMRLPPKTATPGLRPMRKGDVGQVRKLLNRFLKTRCEILPVFKTDAEVAHWLLPRDGVVWTYVVDDPEHPGRLCDFFSFYSLPSSALKVEPRSTSSTNSGAPRRPPGAAAKSGPAARTIDAAYLFYYGTKTDYAVELSADERQACAGAKQEKALLKDKTSALISERLVALIADALVLARDAGFDVVNCLDMMDNAMFTERLRFGRGDGHLRYYLFNYSARAVEPNKVGLVMLGLPFGGLSRHEILRGAANRLLYSRFYTYYYAGMFALGVVSLVTALAESCPSVFFIAVEGALCVCMVLEIVTRAVAMQWGFLGSWWNYFDIVIVLFCGTTLILLSRGCSAGSNSEELINTLLLVVRNAAQVLRLLATLRKNRRQADAHSLSVDLENNNASSFLEIIDDVDGLMGATPSHEYHHLHHSYYSYGEDATPAARSADFRISVSSLGAAESASDASAPRPASAGRQPSPDSTTAASHLASRTSATSLHSAPDRIAPRRKGNTP</sequence>
<dbReference type="InterPro" id="IPR027359">
    <property type="entry name" value="Volt_channel_dom_sf"/>
</dbReference>
<dbReference type="EMBL" id="JANBUL010000114">
    <property type="protein sequence ID" value="KAJ2781112.1"/>
    <property type="molecule type" value="Genomic_DNA"/>
</dbReference>
<accession>A0A9W8HD28</accession>
<evidence type="ECO:0000256" key="7">
    <source>
        <dbReference type="ARBA" id="ARBA00022989"/>
    </source>
</evidence>
<feature type="transmembrane region" description="Helical" evidence="13">
    <location>
        <begin position="544"/>
        <end position="567"/>
    </location>
</feature>
<comment type="subcellular location">
    <subcellularLocation>
        <location evidence="1">Membrane</location>
        <topology evidence="1">Multi-pass membrane protein</topology>
    </subcellularLocation>
</comment>
<keyword evidence="6 13" id="KW-0812">Transmembrane</keyword>
<feature type="region of interest" description="Disordered" evidence="12">
    <location>
        <begin position="350"/>
        <end position="373"/>
    </location>
</feature>
<organism evidence="15 16">
    <name type="scientific">Coemansia javaensis</name>
    <dbReference type="NCBI Taxonomy" id="2761396"/>
    <lineage>
        <taxon>Eukaryota</taxon>
        <taxon>Fungi</taxon>
        <taxon>Fungi incertae sedis</taxon>
        <taxon>Zoopagomycota</taxon>
        <taxon>Kickxellomycotina</taxon>
        <taxon>Kickxellomycetes</taxon>
        <taxon>Kickxellales</taxon>
        <taxon>Kickxellaceae</taxon>
        <taxon>Coemansia</taxon>
    </lineage>
</organism>
<dbReference type="PANTHER" id="PTHR11377:SF5">
    <property type="entry name" value="GLYCYLPEPTIDE N-TETRADECANOYLTRANSFERASE"/>
    <property type="match status" value="1"/>
</dbReference>
<dbReference type="InterPro" id="IPR016181">
    <property type="entry name" value="Acyl_CoA_acyltransferase"/>
</dbReference>
<dbReference type="SUPFAM" id="SSF55729">
    <property type="entry name" value="Acyl-CoA N-acyltransferases (Nat)"/>
    <property type="match status" value="3"/>
</dbReference>
<feature type="transmembrane region" description="Helical" evidence="13">
    <location>
        <begin position="520"/>
        <end position="538"/>
    </location>
</feature>
<evidence type="ECO:0000313" key="16">
    <source>
        <dbReference type="Proteomes" id="UP001140217"/>
    </source>
</evidence>
<dbReference type="OrthoDB" id="60315at2759"/>
<reference evidence="15" key="1">
    <citation type="submission" date="2022-07" db="EMBL/GenBank/DDBJ databases">
        <title>Phylogenomic reconstructions and comparative analyses of Kickxellomycotina fungi.</title>
        <authorList>
            <person name="Reynolds N.K."/>
            <person name="Stajich J.E."/>
            <person name="Barry K."/>
            <person name="Grigoriev I.V."/>
            <person name="Crous P."/>
            <person name="Smith M.E."/>
        </authorList>
    </citation>
    <scope>NUCLEOTIDE SEQUENCE</scope>
    <source>
        <strain evidence="15">NBRC 105414</strain>
    </source>
</reference>
<evidence type="ECO:0000256" key="13">
    <source>
        <dbReference type="SAM" id="Phobius"/>
    </source>
</evidence>
<dbReference type="PANTHER" id="PTHR11377">
    <property type="entry name" value="N-MYRISTOYL TRANSFERASE"/>
    <property type="match status" value="1"/>
</dbReference>
<comment type="function">
    <text evidence="10">Adds a myristoyl group to the N-terminal glycine residue of certain cellular proteins.</text>
</comment>
<evidence type="ECO:0000256" key="6">
    <source>
        <dbReference type="ARBA" id="ARBA00022692"/>
    </source>
</evidence>
<evidence type="ECO:0000256" key="10">
    <source>
        <dbReference type="RuleBase" id="RU000586"/>
    </source>
</evidence>
<feature type="compositionally biased region" description="Polar residues" evidence="12">
    <location>
        <begin position="726"/>
        <end position="744"/>
    </location>
</feature>
<dbReference type="InterPro" id="IPR022676">
    <property type="entry name" value="NMT_N"/>
</dbReference>
<evidence type="ECO:0000256" key="1">
    <source>
        <dbReference type="ARBA" id="ARBA00004141"/>
    </source>
</evidence>
<feature type="compositionally biased region" description="Low complexity" evidence="12">
    <location>
        <begin position="359"/>
        <end position="373"/>
    </location>
</feature>
<feature type="transmembrane region" description="Helical" evidence="13">
    <location>
        <begin position="579"/>
        <end position="596"/>
    </location>
</feature>
<comment type="caution">
    <text evidence="15">The sequence shown here is derived from an EMBL/GenBank/DDBJ whole genome shotgun (WGS) entry which is preliminary data.</text>
</comment>
<dbReference type="PROSITE" id="PS51186">
    <property type="entry name" value="GNAT"/>
    <property type="match status" value="1"/>
</dbReference>
<dbReference type="Proteomes" id="UP001140217">
    <property type="component" value="Unassembled WGS sequence"/>
</dbReference>
<keyword evidence="5 10" id="KW-0808">Transferase</keyword>
<dbReference type="Gene3D" id="1.20.120.350">
    <property type="entry name" value="Voltage-gated potassium channels. Chain C"/>
    <property type="match status" value="1"/>
</dbReference>
<comment type="similarity">
    <text evidence="2 11">Belongs to the NMT family.</text>
</comment>
<evidence type="ECO:0000256" key="3">
    <source>
        <dbReference type="ARBA" id="ARBA00012923"/>
    </source>
</evidence>
<dbReference type="InterPro" id="IPR000903">
    <property type="entry name" value="NMT"/>
</dbReference>
<gene>
    <name evidence="15" type="primary">NMT1</name>
    <name evidence="15" type="ORF">H4R18_003054</name>
</gene>
<comment type="catalytic activity">
    <reaction evidence="10">
        <text>N-terminal glycyl-[protein] + tetradecanoyl-CoA = N-tetradecanoylglycyl-[protein] + CoA + H(+)</text>
        <dbReference type="Rhea" id="RHEA:15521"/>
        <dbReference type="Rhea" id="RHEA-COMP:12666"/>
        <dbReference type="Rhea" id="RHEA-COMP:12667"/>
        <dbReference type="ChEBI" id="CHEBI:15378"/>
        <dbReference type="ChEBI" id="CHEBI:57287"/>
        <dbReference type="ChEBI" id="CHEBI:57385"/>
        <dbReference type="ChEBI" id="CHEBI:64723"/>
        <dbReference type="ChEBI" id="CHEBI:133050"/>
        <dbReference type="EC" id="2.3.1.97"/>
    </reaction>
</comment>
<dbReference type="InterPro" id="IPR000182">
    <property type="entry name" value="GNAT_dom"/>
</dbReference>
<dbReference type="GO" id="GO:0005737">
    <property type="term" value="C:cytoplasm"/>
    <property type="evidence" value="ECO:0007669"/>
    <property type="project" value="TreeGrafter"/>
</dbReference>
<dbReference type="GO" id="GO:0016020">
    <property type="term" value="C:membrane"/>
    <property type="evidence" value="ECO:0007669"/>
    <property type="project" value="UniProtKB-SubCell"/>
</dbReference>